<dbReference type="AlphaFoldDB" id="A0AB73I8N7"/>
<evidence type="ECO:0000313" key="2">
    <source>
        <dbReference type="EMBL" id="MDP9646333.1"/>
    </source>
</evidence>
<dbReference type="Proteomes" id="UP001229486">
    <property type="component" value="Unassembled WGS sequence"/>
</dbReference>
<feature type="chain" id="PRO_5044501903" evidence="1">
    <location>
        <begin position="26"/>
        <end position="387"/>
    </location>
</feature>
<comment type="caution">
    <text evidence="2">The sequence shown here is derived from an EMBL/GenBank/DDBJ whole genome shotgun (WGS) entry which is preliminary data.</text>
</comment>
<protein>
    <submittedName>
        <fullName evidence="2">Uncharacterized protein (DUF1501 family)</fullName>
    </submittedName>
</protein>
<organism evidence="2 3">
    <name type="scientific">Paraburkholderia caledonica</name>
    <dbReference type="NCBI Taxonomy" id="134536"/>
    <lineage>
        <taxon>Bacteria</taxon>
        <taxon>Pseudomonadati</taxon>
        <taxon>Pseudomonadota</taxon>
        <taxon>Betaproteobacteria</taxon>
        <taxon>Burkholderiales</taxon>
        <taxon>Burkholderiaceae</taxon>
        <taxon>Paraburkholderia</taxon>
    </lineage>
</organism>
<sequence length="387" mass="42085">MKRRSFLSMSAAASATLWLPRAVRAQPAAYSASELPALRPGYGNLLILVELKGGNDGLNTVIPFADPAYCRLRKKIGIKREQVIQLDGRTALHPSLEPLMPLWHSRQLAIIQGVGYAQPNLSHFRSVEIWDTASHADEYLRDGWLTRAFRSAPLPVGFAADGVVIGNAEMGPLANGARARALLTPMQGPGTAKAMTYDGARPKPMPRAPQLTTGFPCSAFGASIETAMRMLQAVDMPRAAAGKRGGVAAIRLTLNGFDTHRNQPYRHRTLLKQLAEGLTAMRSALIELGRWNDTLVMTYSEFGRHPRENDSNGTDHGTSAPHFMMGGRVLGGLHGAPPELGRLDGHGNLPVAVDFRRLYATVLAKWWGLDAAAILRQQFAPLPLLRV</sequence>
<dbReference type="EMBL" id="JAURTK010000002">
    <property type="protein sequence ID" value="MDP9646333.1"/>
    <property type="molecule type" value="Genomic_DNA"/>
</dbReference>
<proteinExistence type="predicted"/>
<name>A0AB73I8N7_9BURK</name>
<evidence type="ECO:0000313" key="3">
    <source>
        <dbReference type="Proteomes" id="UP001229486"/>
    </source>
</evidence>
<dbReference type="RefSeq" id="WP_392393140.1">
    <property type="nucleotide sequence ID" value="NZ_JAURTK010000002.1"/>
</dbReference>
<keyword evidence="1" id="KW-0732">Signal</keyword>
<dbReference type="Pfam" id="PF07394">
    <property type="entry name" value="DUF1501"/>
    <property type="match status" value="1"/>
</dbReference>
<evidence type="ECO:0000256" key="1">
    <source>
        <dbReference type="SAM" id="SignalP"/>
    </source>
</evidence>
<dbReference type="PANTHER" id="PTHR43737">
    <property type="entry name" value="BLL7424 PROTEIN"/>
    <property type="match status" value="1"/>
</dbReference>
<reference evidence="2" key="1">
    <citation type="submission" date="2023-07" db="EMBL/GenBank/DDBJ databases">
        <title>Sorghum-associated microbial communities from plants grown in Nebraska, USA.</title>
        <authorList>
            <person name="Schachtman D."/>
        </authorList>
    </citation>
    <scope>NUCLEOTIDE SEQUENCE</scope>
    <source>
        <strain evidence="2">DS1061</strain>
    </source>
</reference>
<dbReference type="InterPro" id="IPR010869">
    <property type="entry name" value="DUF1501"/>
</dbReference>
<feature type="signal peptide" evidence="1">
    <location>
        <begin position="1"/>
        <end position="25"/>
    </location>
</feature>
<gene>
    <name evidence="2" type="ORF">J2793_001766</name>
</gene>
<dbReference type="PANTHER" id="PTHR43737:SF1">
    <property type="entry name" value="DUF1501 DOMAIN-CONTAINING PROTEIN"/>
    <property type="match status" value="1"/>
</dbReference>
<accession>A0AB73I8N7</accession>